<accession>A0A249L3S8</accession>
<dbReference type="OrthoDB" id="7875923at2"/>
<dbReference type="PROSITE" id="PS50893">
    <property type="entry name" value="ABC_TRANSPORTER_2"/>
    <property type="match status" value="1"/>
</dbReference>
<keyword evidence="5" id="KW-1185">Reference proteome</keyword>
<dbReference type="Gene3D" id="3.40.50.300">
    <property type="entry name" value="P-loop containing nucleotide triphosphate hydrolases"/>
    <property type="match status" value="1"/>
</dbReference>
<dbReference type="Proteomes" id="UP000217210">
    <property type="component" value="Chromosome"/>
</dbReference>
<protein>
    <submittedName>
        <fullName evidence="4">Simple sugar transport system ATP-binding protein</fullName>
    </submittedName>
</protein>
<name>A0A249L3S8_9ACTN</name>
<dbReference type="InterPro" id="IPR003593">
    <property type="entry name" value="AAA+_ATPase"/>
</dbReference>
<feature type="domain" description="ABC transporter" evidence="3">
    <location>
        <begin position="5"/>
        <end position="247"/>
    </location>
</feature>
<dbReference type="Pfam" id="PF00005">
    <property type="entry name" value="ABC_tran"/>
    <property type="match status" value="1"/>
</dbReference>
<keyword evidence="2 4" id="KW-0067">ATP-binding</keyword>
<dbReference type="RefSeq" id="WP_095687989.1">
    <property type="nucleotide sequence ID" value="NZ_CP016779.1"/>
</dbReference>
<reference evidence="4 5" key="1">
    <citation type="submission" date="2016-07" db="EMBL/GenBank/DDBJ databases">
        <title>High microdiversification within the ubiquitous acI lineage of Actinobacteria.</title>
        <authorList>
            <person name="Neuenschwander S.M."/>
            <person name="Salcher M."/>
            <person name="Ghai R."/>
            <person name="Pernthaler J."/>
        </authorList>
    </citation>
    <scope>NUCLEOTIDE SEQUENCE [LARGE SCALE GENOMIC DNA]</scope>
    <source>
        <strain evidence="4">MMS-IIB-91</strain>
    </source>
</reference>
<evidence type="ECO:0000313" key="4">
    <source>
        <dbReference type="EMBL" id="ASY23713.1"/>
    </source>
</evidence>
<dbReference type="SMART" id="SM00382">
    <property type="entry name" value="AAA"/>
    <property type="match status" value="1"/>
</dbReference>
<keyword evidence="4" id="KW-0813">Transport</keyword>
<sequence>MSYVLEAKKIIRHYGQVEALRGCDFNVKAGEVTALIGDNGAGKSTLVRILSGTEQPDMGEIIIDGKVATFNTPADAREAGIETVFQDLALCPHLNAVQNMYLGREISRGGLLGKLGFLNNKQMSTGSEEAFRDLGATVRSLKASVGSMSGGQRQSIAVARSAAWASKVLFFDEPTAALGVVQKKNVLNLVRRVRDKGIGIVFISHSMPEVLEIADRIQVMRHGKVIADYKSSATNLEELVGAMTGRLDEVNK</sequence>
<dbReference type="KEGG" id="nab:B1sIIB91_02095"/>
<keyword evidence="4" id="KW-0762">Sugar transport</keyword>
<evidence type="ECO:0000256" key="2">
    <source>
        <dbReference type="ARBA" id="ARBA00022840"/>
    </source>
</evidence>
<dbReference type="CDD" id="cd03216">
    <property type="entry name" value="ABC_Carb_Monos_I"/>
    <property type="match status" value="1"/>
</dbReference>
<dbReference type="InterPro" id="IPR050107">
    <property type="entry name" value="ABC_carbohydrate_import_ATPase"/>
</dbReference>
<evidence type="ECO:0000259" key="3">
    <source>
        <dbReference type="PROSITE" id="PS50893"/>
    </source>
</evidence>
<dbReference type="PANTHER" id="PTHR43790:SF8">
    <property type="entry name" value="SUGAR ABC TRANSPORTER ATP-BINDING PROTEIN"/>
    <property type="match status" value="1"/>
</dbReference>
<dbReference type="InterPro" id="IPR003439">
    <property type="entry name" value="ABC_transporter-like_ATP-bd"/>
</dbReference>
<gene>
    <name evidence="4" type="ORF">B1sIIB91_02095</name>
</gene>
<evidence type="ECO:0000313" key="5">
    <source>
        <dbReference type="Proteomes" id="UP000217210"/>
    </source>
</evidence>
<dbReference type="EMBL" id="CP016779">
    <property type="protein sequence ID" value="ASY23713.1"/>
    <property type="molecule type" value="Genomic_DNA"/>
</dbReference>
<dbReference type="PANTHER" id="PTHR43790">
    <property type="entry name" value="CARBOHYDRATE TRANSPORT ATP-BINDING PROTEIN MG119-RELATED"/>
    <property type="match status" value="1"/>
</dbReference>
<dbReference type="GO" id="GO:0005524">
    <property type="term" value="F:ATP binding"/>
    <property type="evidence" value="ECO:0007669"/>
    <property type="project" value="UniProtKB-KW"/>
</dbReference>
<dbReference type="GO" id="GO:0016887">
    <property type="term" value="F:ATP hydrolysis activity"/>
    <property type="evidence" value="ECO:0007669"/>
    <property type="project" value="InterPro"/>
</dbReference>
<dbReference type="InterPro" id="IPR027417">
    <property type="entry name" value="P-loop_NTPase"/>
</dbReference>
<proteinExistence type="predicted"/>
<dbReference type="SUPFAM" id="SSF52540">
    <property type="entry name" value="P-loop containing nucleoside triphosphate hydrolases"/>
    <property type="match status" value="1"/>
</dbReference>
<organism evidence="4 5">
    <name type="scientific">Candidatus Nanopelagicus abundans</name>
    <dbReference type="NCBI Taxonomy" id="1884916"/>
    <lineage>
        <taxon>Bacteria</taxon>
        <taxon>Bacillati</taxon>
        <taxon>Actinomycetota</taxon>
        <taxon>Actinomycetes</taxon>
        <taxon>Candidatus Nanopelagicales</taxon>
        <taxon>Candidatus Nanopelagicaceae</taxon>
        <taxon>Candidatus Nanopelagicus</taxon>
    </lineage>
</organism>
<keyword evidence="1" id="KW-0547">Nucleotide-binding</keyword>
<evidence type="ECO:0000256" key="1">
    <source>
        <dbReference type="ARBA" id="ARBA00022741"/>
    </source>
</evidence>
<dbReference type="AlphaFoldDB" id="A0A249L3S8"/>